<dbReference type="NCBIfam" id="TIGR01726">
    <property type="entry name" value="HEQRo_perm_3TM"/>
    <property type="match status" value="1"/>
</dbReference>
<dbReference type="PANTHER" id="PTHR30614">
    <property type="entry name" value="MEMBRANE COMPONENT OF AMINO ACID ABC TRANSPORTER"/>
    <property type="match status" value="1"/>
</dbReference>
<dbReference type="Gene3D" id="1.10.3720.10">
    <property type="entry name" value="MetI-like"/>
    <property type="match status" value="1"/>
</dbReference>
<evidence type="ECO:0000256" key="4">
    <source>
        <dbReference type="ARBA" id="ARBA00022475"/>
    </source>
</evidence>
<evidence type="ECO:0000256" key="3">
    <source>
        <dbReference type="ARBA" id="ARBA00022448"/>
    </source>
</evidence>
<dbReference type="SUPFAM" id="SSF161098">
    <property type="entry name" value="MetI-like"/>
    <property type="match status" value="1"/>
</dbReference>
<dbReference type="GO" id="GO:0043190">
    <property type="term" value="C:ATP-binding cassette (ABC) transporter complex"/>
    <property type="evidence" value="ECO:0007669"/>
    <property type="project" value="InterPro"/>
</dbReference>
<feature type="transmembrane region" description="Helical" evidence="9">
    <location>
        <begin position="53"/>
        <end position="75"/>
    </location>
</feature>
<evidence type="ECO:0000256" key="6">
    <source>
        <dbReference type="ARBA" id="ARBA00022970"/>
    </source>
</evidence>
<reference evidence="11" key="1">
    <citation type="journal article" date="2014" name="Int. J. Syst. Evol. Microbiol.">
        <title>Complete genome sequence of Corynebacterium casei LMG S-19264T (=DSM 44701T), isolated from a smear-ripened cheese.</title>
        <authorList>
            <consortium name="US DOE Joint Genome Institute (JGI-PGF)"/>
            <person name="Walter F."/>
            <person name="Albersmeier A."/>
            <person name="Kalinowski J."/>
            <person name="Ruckert C."/>
        </authorList>
    </citation>
    <scope>NUCLEOTIDE SEQUENCE</scope>
    <source>
        <strain evidence="11">JCM 13064</strain>
    </source>
</reference>
<evidence type="ECO:0000256" key="2">
    <source>
        <dbReference type="ARBA" id="ARBA00010072"/>
    </source>
</evidence>
<dbReference type="CDD" id="cd06261">
    <property type="entry name" value="TM_PBP2"/>
    <property type="match status" value="1"/>
</dbReference>
<organism evidence="11 12">
    <name type="scientific">Sphaerisporangium melleum</name>
    <dbReference type="NCBI Taxonomy" id="321316"/>
    <lineage>
        <taxon>Bacteria</taxon>
        <taxon>Bacillati</taxon>
        <taxon>Actinomycetota</taxon>
        <taxon>Actinomycetes</taxon>
        <taxon>Streptosporangiales</taxon>
        <taxon>Streptosporangiaceae</taxon>
        <taxon>Sphaerisporangium</taxon>
    </lineage>
</organism>
<accession>A0A917QSL6</accession>
<feature type="domain" description="ABC transmembrane type-1" evidence="10">
    <location>
        <begin position="15"/>
        <end position="203"/>
    </location>
</feature>
<dbReference type="InterPro" id="IPR043429">
    <property type="entry name" value="ArtM/GltK/GlnP/TcyL/YhdX-like"/>
</dbReference>
<keyword evidence="12" id="KW-1185">Reference proteome</keyword>
<comment type="caution">
    <text evidence="11">The sequence shown here is derived from an EMBL/GenBank/DDBJ whole genome shotgun (WGS) entry which is preliminary data.</text>
</comment>
<dbReference type="RefSeq" id="WP_189161453.1">
    <property type="nucleotide sequence ID" value="NZ_BMNT01000003.1"/>
</dbReference>
<dbReference type="PANTHER" id="PTHR30614:SF37">
    <property type="entry name" value="AMINO-ACID ABC TRANSPORTER PERMEASE PROTEIN YHDX-RELATED"/>
    <property type="match status" value="1"/>
</dbReference>
<dbReference type="EMBL" id="BMNT01000003">
    <property type="protein sequence ID" value="GGK66492.1"/>
    <property type="molecule type" value="Genomic_DNA"/>
</dbReference>
<sequence length="214" mass="21905">MDALLGNLPALWEGLLTTLRLTLLAFAGASVAGVLVATARVSPVPVLRAAGTVYVETLQNIPLLVLLILAVFGLPEIGVRAGLFTTAVVVIALYQAAYVAEALRSGINAVPAGQGEAARALGLGFAGSLRHVVLPQALATVVQPLGTVFIMLTMNTSLAAAVGVVELTAAANRVNLVEARPIPIFVGAGLAYMLLSSLVGLATGVLQRRLAVPR</sequence>
<evidence type="ECO:0000313" key="11">
    <source>
        <dbReference type="EMBL" id="GGK66492.1"/>
    </source>
</evidence>
<dbReference type="GO" id="GO:0022857">
    <property type="term" value="F:transmembrane transporter activity"/>
    <property type="evidence" value="ECO:0007669"/>
    <property type="project" value="InterPro"/>
</dbReference>
<evidence type="ECO:0000259" key="10">
    <source>
        <dbReference type="PROSITE" id="PS50928"/>
    </source>
</evidence>
<evidence type="ECO:0000313" key="12">
    <source>
        <dbReference type="Proteomes" id="UP000645217"/>
    </source>
</evidence>
<reference evidence="11" key="2">
    <citation type="submission" date="2020-09" db="EMBL/GenBank/DDBJ databases">
        <authorList>
            <person name="Sun Q."/>
            <person name="Ohkuma M."/>
        </authorList>
    </citation>
    <scope>NUCLEOTIDE SEQUENCE</scope>
    <source>
        <strain evidence="11">JCM 13064</strain>
    </source>
</reference>
<keyword evidence="5 9" id="KW-0812">Transmembrane</keyword>
<dbReference type="Proteomes" id="UP000645217">
    <property type="component" value="Unassembled WGS sequence"/>
</dbReference>
<feature type="transmembrane region" description="Helical" evidence="9">
    <location>
        <begin position="20"/>
        <end position="41"/>
    </location>
</feature>
<name>A0A917QSL6_9ACTN</name>
<dbReference type="InterPro" id="IPR010065">
    <property type="entry name" value="AA_ABC_transptr_permease_3TM"/>
</dbReference>
<keyword evidence="6" id="KW-0029">Amino-acid transport</keyword>
<dbReference type="PROSITE" id="PS50928">
    <property type="entry name" value="ABC_TM1"/>
    <property type="match status" value="1"/>
</dbReference>
<proteinExistence type="inferred from homology"/>
<dbReference type="GO" id="GO:0006865">
    <property type="term" value="P:amino acid transport"/>
    <property type="evidence" value="ECO:0007669"/>
    <property type="project" value="UniProtKB-KW"/>
</dbReference>
<evidence type="ECO:0000256" key="5">
    <source>
        <dbReference type="ARBA" id="ARBA00022692"/>
    </source>
</evidence>
<evidence type="ECO:0000256" key="8">
    <source>
        <dbReference type="ARBA" id="ARBA00023136"/>
    </source>
</evidence>
<dbReference type="AlphaFoldDB" id="A0A917QSL6"/>
<keyword evidence="4" id="KW-1003">Cell membrane</keyword>
<evidence type="ECO:0000256" key="7">
    <source>
        <dbReference type="ARBA" id="ARBA00022989"/>
    </source>
</evidence>
<keyword evidence="8 9" id="KW-0472">Membrane</keyword>
<comment type="similarity">
    <text evidence="2">Belongs to the binding-protein-dependent transport system permease family. HisMQ subfamily.</text>
</comment>
<feature type="transmembrane region" description="Helical" evidence="9">
    <location>
        <begin position="182"/>
        <end position="206"/>
    </location>
</feature>
<feature type="transmembrane region" description="Helical" evidence="9">
    <location>
        <begin position="81"/>
        <end position="100"/>
    </location>
</feature>
<feature type="transmembrane region" description="Helical" evidence="9">
    <location>
        <begin position="137"/>
        <end position="162"/>
    </location>
</feature>
<keyword evidence="7 9" id="KW-1133">Transmembrane helix</keyword>
<comment type="subcellular location">
    <subcellularLocation>
        <location evidence="1 9">Cell membrane</location>
        <topology evidence="1 9">Multi-pass membrane protein</topology>
    </subcellularLocation>
</comment>
<evidence type="ECO:0000256" key="9">
    <source>
        <dbReference type="RuleBase" id="RU363032"/>
    </source>
</evidence>
<keyword evidence="3 9" id="KW-0813">Transport</keyword>
<gene>
    <name evidence="11" type="ORF">GCM10007964_06930</name>
</gene>
<dbReference type="InterPro" id="IPR000515">
    <property type="entry name" value="MetI-like"/>
</dbReference>
<evidence type="ECO:0000256" key="1">
    <source>
        <dbReference type="ARBA" id="ARBA00004651"/>
    </source>
</evidence>
<dbReference type="Pfam" id="PF00528">
    <property type="entry name" value="BPD_transp_1"/>
    <property type="match status" value="1"/>
</dbReference>
<protein>
    <submittedName>
        <fullName evidence="11">Amino acid ABC transporter permease</fullName>
    </submittedName>
</protein>
<dbReference type="InterPro" id="IPR035906">
    <property type="entry name" value="MetI-like_sf"/>
</dbReference>